<dbReference type="InterPro" id="IPR027417">
    <property type="entry name" value="P-loop_NTPase"/>
</dbReference>
<keyword evidence="1" id="KW-0378">Hydrolase</keyword>
<dbReference type="GO" id="GO:0005524">
    <property type="term" value="F:ATP binding"/>
    <property type="evidence" value="ECO:0007669"/>
    <property type="project" value="UniProtKB-KW"/>
</dbReference>
<accession>A0A8H5G5K8</accession>
<keyword evidence="1" id="KW-0233">DNA recombination</keyword>
<evidence type="ECO:0000256" key="1">
    <source>
        <dbReference type="RuleBase" id="RU363044"/>
    </source>
</evidence>
<evidence type="ECO:0000259" key="2">
    <source>
        <dbReference type="Pfam" id="PF05970"/>
    </source>
</evidence>
<sequence>MLTLFKPWRSGSDLKKVDQTWDSAFVNHQFTLLQKDLMDNFELRFECLDSRDDYHAQRKAQSMEIDPTFLEPEYDDGVHFDPFKCSDDGMVVREQRRQLEMQEMTDLLVNMGWTNAKCDLNNQVPAPFDYPDKNAKAWKLEIAQMKSQVISNRNKNNDQSSHKFRNKYPDQVEILNKYAFEEKFRSTQTRNLIYELCIEYELNPEQERAFRIVANHAVSKIPEQLKMYIGGMAGTGNTRVLVTLKQFFAKRQESHRMIAVAPTGTAAALLQGSTYHSVFGINPKEEGEFWNMSVSQICSRLNGVNYVFLDEVSMLSRKDMYKISAKLATALNLPHLPFGGMNMIFAGDFAQLPPAMGGENVSL</sequence>
<dbReference type="GO" id="GO:0043139">
    <property type="term" value="F:5'-3' DNA helicase activity"/>
    <property type="evidence" value="ECO:0007669"/>
    <property type="project" value="UniProtKB-EC"/>
</dbReference>
<name>A0A8H5G5K8_9AGAR</name>
<feature type="domain" description="DNA helicase Pif1-like DEAD-box helicase" evidence="2">
    <location>
        <begin position="202"/>
        <end position="356"/>
    </location>
</feature>
<keyword evidence="1" id="KW-0547">Nucleotide-binding</keyword>
<dbReference type="GO" id="GO:0006310">
    <property type="term" value="P:DNA recombination"/>
    <property type="evidence" value="ECO:0007669"/>
    <property type="project" value="UniProtKB-KW"/>
</dbReference>
<gene>
    <name evidence="3" type="ORF">D9758_007766</name>
</gene>
<dbReference type="InterPro" id="IPR051055">
    <property type="entry name" value="PIF1_helicase"/>
</dbReference>
<dbReference type="EC" id="5.6.2.3" evidence="1"/>
<dbReference type="InterPro" id="IPR010285">
    <property type="entry name" value="DNA_helicase_pif1-like_DEAD"/>
</dbReference>
<evidence type="ECO:0000313" key="4">
    <source>
        <dbReference type="Proteomes" id="UP000559256"/>
    </source>
</evidence>
<keyword evidence="1" id="KW-0067">ATP-binding</keyword>
<dbReference type="PANTHER" id="PTHR47642">
    <property type="entry name" value="ATP-DEPENDENT DNA HELICASE"/>
    <property type="match status" value="1"/>
</dbReference>
<keyword evidence="1" id="KW-0227">DNA damage</keyword>
<dbReference type="GO" id="GO:0006281">
    <property type="term" value="P:DNA repair"/>
    <property type="evidence" value="ECO:0007669"/>
    <property type="project" value="UniProtKB-KW"/>
</dbReference>
<dbReference type="EMBL" id="JAACJM010000049">
    <property type="protein sequence ID" value="KAF5358680.1"/>
    <property type="molecule type" value="Genomic_DNA"/>
</dbReference>
<evidence type="ECO:0000313" key="3">
    <source>
        <dbReference type="EMBL" id="KAF5358680.1"/>
    </source>
</evidence>
<dbReference type="GO" id="GO:0000723">
    <property type="term" value="P:telomere maintenance"/>
    <property type="evidence" value="ECO:0007669"/>
    <property type="project" value="InterPro"/>
</dbReference>
<keyword evidence="1" id="KW-0347">Helicase</keyword>
<dbReference type="Gene3D" id="3.40.50.300">
    <property type="entry name" value="P-loop containing nucleotide triphosphate hydrolases"/>
    <property type="match status" value="1"/>
</dbReference>
<comment type="caution">
    <text evidence="3">The sequence shown here is derived from an EMBL/GenBank/DDBJ whole genome shotgun (WGS) entry which is preliminary data.</text>
</comment>
<dbReference type="PANTHER" id="PTHR47642:SF5">
    <property type="entry name" value="ATP-DEPENDENT DNA HELICASE"/>
    <property type="match status" value="1"/>
</dbReference>
<dbReference type="Pfam" id="PF05970">
    <property type="entry name" value="PIF1"/>
    <property type="match status" value="1"/>
</dbReference>
<dbReference type="AlphaFoldDB" id="A0A8H5G5K8"/>
<dbReference type="SUPFAM" id="SSF52540">
    <property type="entry name" value="P-loop containing nucleoside triphosphate hydrolases"/>
    <property type="match status" value="1"/>
</dbReference>
<protein>
    <recommendedName>
        <fullName evidence="1">ATP-dependent DNA helicase</fullName>
        <ecNumber evidence="1">5.6.2.3</ecNumber>
    </recommendedName>
</protein>
<comment type="cofactor">
    <cofactor evidence="1">
        <name>Mg(2+)</name>
        <dbReference type="ChEBI" id="CHEBI:18420"/>
    </cofactor>
</comment>
<comment type="catalytic activity">
    <reaction evidence="1">
        <text>ATP + H2O = ADP + phosphate + H(+)</text>
        <dbReference type="Rhea" id="RHEA:13065"/>
        <dbReference type="ChEBI" id="CHEBI:15377"/>
        <dbReference type="ChEBI" id="CHEBI:15378"/>
        <dbReference type="ChEBI" id="CHEBI:30616"/>
        <dbReference type="ChEBI" id="CHEBI:43474"/>
        <dbReference type="ChEBI" id="CHEBI:456216"/>
        <dbReference type="EC" id="5.6.2.3"/>
    </reaction>
</comment>
<reference evidence="3 4" key="1">
    <citation type="journal article" date="2020" name="ISME J.">
        <title>Uncovering the hidden diversity of litter-decomposition mechanisms in mushroom-forming fungi.</title>
        <authorList>
            <person name="Floudas D."/>
            <person name="Bentzer J."/>
            <person name="Ahren D."/>
            <person name="Johansson T."/>
            <person name="Persson P."/>
            <person name="Tunlid A."/>
        </authorList>
    </citation>
    <scope>NUCLEOTIDE SEQUENCE [LARGE SCALE GENOMIC DNA]</scope>
    <source>
        <strain evidence="3 4">CBS 291.85</strain>
    </source>
</reference>
<keyword evidence="1" id="KW-0234">DNA repair</keyword>
<dbReference type="GO" id="GO:0016787">
    <property type="term" value="F:hydrolase activity"/>
    <property type="evidence" value="ECO:0007669"/>
    <property type="project" value="UniProtKB-KW"/>
</dbReference>
<keyword evidence="4" id="KW-1185">Reference proteome</keyword>
<dbReference type="OrthoDB" id="432234at2759"/>
<organism evidence="3 4">
    <name type="scientific">Tetrapyrgos nigripes</name>
    <dbReference type="NCBI Taxonomy" id="182062"/>
    <lineage>
        <taxon>Eukaryota</taxon>
        <taxon>Fungi</taxon>
        <taxon>Dikarya</taxon>
        <taxon>Basidiomycota</taxon>
        <taxon>Agaricomycotina</taxon>
        <taxon>Agaricomycetes</taxon>
        <taxon>Agaricomycetidae</taxon>
        <taxon>Agaricales</taxon>
        <taxon>Marasmiineae</taxon>
        <taxon>Marasmiaceae</taxon>
        <taxon>Tetrapyrgos</taxon>
    </lineage>
</organism>
<comment type="similarity">
    <text evidence="1">Belongs to the helicase family.</text>
</comment>
<dbReference type="Proteomes" id="UP000559256">
    <property type="component" value="Unassembled WGS sequence"/>
</dbReference>
<proteinExistence type="inferred from homology"/>